<dbReference type="PANTHER" id="PTHR48104:SF30">
    <property type="entry name" value="METACASPASE-1"/>
    <property type="match status" value="1"/>
</dbReference>
<dbReference type="PANTHER" id="PTHR48104">
    <property type="entry name" value="METACASPASE-4"/>
    <property type="match status" value="1"/>
</dbReference>
<reference evidence="5" key="1">
    <citation type="submission" date="2023-03" db="EMBL/GenBank/DDBJ databases">
        <title>Massive genome expansion in bonnet fungi (Mycena s.s.) driven by repeated elements and novel gene families across ecological guilds.</title>
        <authorList>
            <consortium name="Lawrence Berkeley National Laboratory"/>
            <person name="Harder C.B."/>
            <person name="Miyauchi S."/>
            <person name="Viragh M."/>
            <person name="Kuo A."/>
            <person name="Thoen E."/>
            <person name="Andreopoulos B."/>
            <person name="Lu D."/>
            <person name="Skrede I."/>
            <person name="Drula E."/>
            <person name="Henrissat B."/>
            <person name="Morin E."/>
            <person name="Kohler A."/>
            <person name="Barry K."/>
            <person name="LaButti K."/>
            <person name="Morin E."/>
            <person name="Salamov A."/>
            <person name="Lipzen A."/>
            <person name="Mereny Z."/>
            <person name="Hegedus B."/>
            <person name="Baldrian P."/>
            <person name="Stursova M."/>
            <person name="Weitz H."/>
            <person name="Taylor A."/>
            <person name="Grigoriev I.V."/>
            <person name="Nagy L.G."/>
            <person name="Martin F."/>
            <person name="Kauserud H."/>
        </authorList>
    </citation>
    <scope>NUCLEOTIDE SEQUENCE</scope>
    <source>
        <strain evidence="5">CBHHK188m</strain>
    </source>
</reference>
<name>A0AAD7IWE6_9AGAR</name>
<dbReference type="Gene3D" id="3.40.50.1460">
    <property type="match status" value="1"/>
</dbReference>
<keyword evidence="6" id="KW-1185">Reference proteome</keyword>
<dbReference type="InterPro" id="IPR011600">
    <property type="entry name" value="Pept_C14_caspase"/>
</dbReference>
<dbReference type="Proteomes" id="UP001215280">
    <property type="component" value="Unassembled WGS sequence"/>
</dbReference>
<dbReference type="EMBL" id="JARJLG010000081">
    <property type="protein sequence ID" value="KAJ7750716.1"/>
    <property type="molecule type" value="Genomic_DNA"/>
</dbReference>
<gene>
    <name evidence="5" type="ORF">DFH07DRAFT_1034107</name>
</gene>
<dbReference type="AlphaFoldDB" id="A0AAD7IWE6"/>
<evidence type="ECO:0000256" key="1">
    <source>
        <dbReference type="ARBA" id="ARBA00009005"/>
    </source>
</evidence>
<comment type="caution">
    <text evidence="5">The sequence shown here is derived from an EMBL/GenBank/DDBJ whole genome shotgun (WGS) entry which is preliminary data.</text>
</comment>
<dbReference type="GO" id="GO:0005737">
    <property type="term" value="C:cytoplasm"/>
    <property type="evidence" value="ECO:0007669"/>
    <property type="project" value="TreeGrafter"/>
</dbReference>
<keyword evidence="3" id="KW-0645">Protease</keyword>
<protein>
    <submittedName>
        <fullName evidence="5">Caspase domain-containing protein</fullName>
    </submittedName>
</protein>
<dbReference type="SUPFAM" id="SSF52129">
    <property type="entry name" value="Caspase-like"/>
    <property type="match status" value="1"/>
</dbReference>
<dbReference type="Pfam" id="PF00656">
    <property type="entry name" value="Peptidase_C14"/>
    <property type="match status" value="1"/>
</dbReference>
<feature type="non-terminal residue" evidence="5">
    <location>
        <position position="391"/>
    </location>
</feature>
<keyword evidence="2" id="KW-0053">Apoptosis</keyword>
<evidence type="ECO:0000259" key="4">
    <source>
        <dbReference type="Pfam" id="PF00656"/>
    </source>
</evidence>
<sequence length="391" mass="42248">MHPTQSSGGTEAPATFALIIGIDKYKAGSSQFSRLKGAVNDAELFQKFLTDPHNDDGLEVPSSHIVFLANEKATFSAILSNFRSHLLNNPNIPRGAAIIFFFAGHGSRVHDDGNRMAKDGKVEVICPVDERTNVGGNKVPAIPDYVLAHLFKQLSDEKGNNITVILDTCHSGGMARDSENLRVRSPPTPSANIVDEELNTALEKANSACDYSVWSPLSTSHTLLAACGPQSMAFETSSRPHNGLFTTALVNALRHAVRQGTTTYNDLIERLPAFTVAQTPLCIGIHKDRLLFTTNHPVRGIRTLPLTEKEVLILKIGSDDDVDEGNTFIVTASTGRESTFTAPMVTPDRSILASPTPGPFDVLKESHAVIEGDTNMPVEPVRLTQKSTSQA</sequence>
<evidence type="ECO:0000256" key="3">
    <source>
        <dbReference type="ARBA" id="ARBA00022807"/>
    </source>
</evidence>
<dbReference type="GO" id="GO:0006915">
    <property type="term" value="P:apoptotic process"/>
    <property type="evidence" value="ECO:0007669"/>
    <property type="project" value="UniProtKB-KW"/>
</dbReference>
<organism evidence="5 6">
    <name type="scientific">Mycena maculata</name>
    <dbReference type="NCBI Taxonomy" id="230809"/>
    <lineage>
        <taxon>Eukaryota</taxon>
        <taxon>Fungi</taxon>
        <taxon>Dikarya</taxon>
        <taxon>Basidiomycota</taxon>
        <taxon>Agaricomycotina</taxon>
        <taxon>Agaricomycetes</taxon>
        <taxon>Agaricomycetidae</taxon>
        <taxon>Agaricales</taxon>
        <taxon>Marasmiineae</taxon>
        <taxon>Mycenaceae</taxon>
        <taxon>Mycena</taxon>
    </lineage>
</organism>
<evidence type="ECO:0000313" key="6">
    <source>
        <dbReference type="Proteomes" id="UP001215280"/>
    </source>
</evidence>
<feature type="non-terminal residue" evidence="5">
    <location>
        <position position="1"/>
    </location>
</feature>
<evidence type="ECO:0000256" key="2">
    <source>
        <dbReference type="ARBA" id="ARBA00022703"/>
    </source>
</evidence>
<dbReference type="GO" id="GO:0004197">
    <property type="term" value="F:cysteine-type endopeptidase activity"/>
    <property type="evidence" value="ECO:0007669"/>
    <property type="project" value="InterPro"/>
</dbReference>
<dbReference type="GO" id="GO:0006508">
    <property type="term" value="P:proteolysis"/>
    <property type="evidence" value="ECO:0007669"/>
    <property type="project" value="InterPro"/>
</dbReference>
<proteinExistence type="inferred from homology"/>
<dbReference type="InterPro" id="IPR029030">
    <property type="entry name" value="Caspase-like_dom_sf"/>
</dbReference>
<accession>A0AAD7IWE6</accession>
<feature type="domain" description="Peptidase C14 caspase" evidence="4">
    <location>
        <begin position="16"/>
        <end position="268"/>
    </location>
</feature>
<evidence type="ECO:0000313" key="5">
    <source>
        <dbReference type="EMBL" id="KAJ7750716.1"/>
    </source>
</evidence>
<dbReference type="InterPro" id="IPR050452">
    <property type="entry name" value="Metacaspase"/>
</dbReference>
<comment type="similarity">
    <text evidence="1">Belongs to the peptidase C14B family.</text>
</comment>
<keyword evidence="3" id="KW-0378">Hydrolase</keyword>
<keyword evidence="3" id="KW-0788">Thiol protease</keyword>